<dbReference type="InterPro" id="IPR029479">
    <property type="entry name" value="Nitroreductase"/>
</dbReference>
<dbReference type="GO" id="GO:0016491">
    <property type="term" value="F:oxidoreductase activity"/>
    <property type="evidence" value="ECO:0007669"/>
    <property type="project" value="UniProtKB-KW"/>
</dbReference>
<keyword evidence="5" id="KW-0560">Oxidoreductase</keyword>
<accession>A0A930W068</accession>
<dbReference type="EMBL" id="JABZGW010000002">
    <property type="protein sequence ID" value="MBF4807105.1"/>
    <property type="molecule type" value="Genomic_DNA"/>
</dbReference>
<evidence type="ECO:0000256" key="4">
    <source>
        <dbReference type="ARBA" id="ARBA00022643"/>
    </source>
</evidence>
<organism evidence="7 8">
    <name type="scientific">Lancefieldella rimae</name>
    <dbReference type="NCBI Taxonomy" id="1383"/>
    <lineage>
        <taxon>Bacteria</taxon>
        <taxon>Bacillati</taxon>
        <taxon>Actinomycetota</taxon>
        <taxon>Coriobacteriia</taxon>
        <taxon>Coriobacteriales</taxon>
        <taxon>Atopobiaceae</taxon>
        <taxon>Lancefieldella</taxon>
    </lineage>
</organism>
<dbReference type="Gene3D" id="3.40.109.10">
    <property type="entry name" value="NADH Oxidase"/>
    <property type="match status" value="1"/>
</dbReference>
<evidence type="ECO:0000256" key="1">
    <source>
        <dbReference type="ARBA" id="ARBA00001917"/>
    </source>
</evidence>
<sequence length="181" mass="19807">MNEAYESLLTRRSWRKFTNKPVPEDLIASIVKAGEYAASARGLQSPLIIKVSNPQLREKFVQANAAIMGRPEGFDPFYGAPVVLVVLVPADNPNGVYDGSLTMGNLMQAAHDLGLGSIWIHRAREEFETEEFKQFLIDVGVEGSWVGVGHCAIGWPDGPEPKAASRKPGRYIDADKVLGLE</sequence>
<dbReference type="Pfam" id="PF00881">
    <property type="entry name" value="Nitroreductase"/>
    <property type="match status" value="1"/>
</dbReference>
<dbReference type="InterPro" id="IPR000415">
    <property type="entry name" value="Nitroreductase-like"/>
</dbReference>
<evidence type="ECO:0000313" key="7">
    <source>
        <dbReference type="EMBL" id="MBF4807105.1"/>
    </source>
</evidence>
<keyword evidence="3" id="KW-0285">Flavoprotein</keyword>
<evidence type="ECO:0000259" key="6">
    <source>
        <dbReference type="Pfam" id="PF00881"/>
    </source>
</evidence>
<comment type="similarity">
    <text evidence="2">Belongs to the nitroreductase family.</text>
</comment>
<dbReference type="AlphaFoldDB" id="A0A930W068"/>
<evidence type="ECO:0000313" key="8">
    <source>
        <dbReference type="Proteomes" id="UP000698335"/>
    </source>
</evidence>
<feature type="domain" description="Nitroreductase" evidence="6">
    <location>
        <begin position="9"/>
        <end position="155"/>
    </location>
</feature>
<evidence type="ECO:0000256" key="5">
    <source>
        <dbReference type="ARBA" id="ARBA00023002"/>
    </source>
</evidence>
<dbReference type="PANTHER" id="PTHR43673:SF2">
    <property type="entry name" value="NITROREDUCTASE"/>
    <property type="match status" value="1"/>
</dbReference>
<dbReference type="SUPFAM" id="SSF55469">
    <property type="entry name" value="FMN-dependent nitroreductase-like"/>
    <property type="match status" value="1"/>
</dbReference>
<proteinExistence type="inferred from homology"/>
<gene>
    <name evidence="7" type="ORF">HXK26_00140</name>
</gene>
<evidence type="ECO:0000256" key="2">
    <source>
        <dbReference type="ARBA" id="ARBA00007118"/>
    </source>
</evidence>
<name>A0A930W068_9ACTN</name>
<dbReference type="Proteomes" id="UP000698335">
    <property type="component" value="Unassembled WGS sequence"/>
</dbReference>
<comment type="caution">
    <text evidence="7">The sequence shown here is derived from an EMBL/GenBank/DDBJ whole genome shotgun (WGS) entry which is preliminary data.</text>
</comment>
<dbReference type="PANTHER" id="PTHR43673">
    <property type="entry name" value="NAD(P)H NITROREDUCTASE YDGI-RELATED"/>
    <property type="match status" value="1"/>
</dbReference>
<evidence type="ECO:0000256" key="3">
    <source>
        <dbReference type="ARBA" id="ARBA00022630"/>
    </source>
</evidence>
<keyword evidence="4" id="KW-0288">FMN</keyword>
<reference evidence="7" key="1">
    <citation type="submission" date="2020-04" db="EMBL/GenBank/DDBJ databases">
        <title>Deep metagenomics examines the oral microbiome during advanced dental caries in children, revealing novel taxa and co-occurrences with host molecules.</title>
        <authorList>
            <person name="Baker J.L."/>
            <person name="Morton J.T."/>
            <person name="Dinis M."/>
            <person name="Alvarez R."/>
            <person name="Tran N.C."/>
            <person name="Knight R."/>
            <person name="Edlund A."/>
        </authorList>
    </citation>
    <scope>NUCLEOTIDE SEQUENCE</scope>
    <source>
        <strain evidence="7">JCVI_38_bin.5</strain>
    </source>
</reference>
<comment type="cofactor">
    <cofactor evidence="1">
        <name>FMN</name>
        <dbReference type="ChEBI" id="CHEBI:58210"/>
    </cofactor>
</comment>
<protein>
    <submittedName>
        <fullName evidence="7">Nitroreductase family protein</fullName>
    </submittedName>
</protein>